<accession>G1D7G1</accession>
<protein>
    <submittedName>
        <fullName evidence="1">Putative capsid protein</fullName>
    </submittedName>
</protein>
<reference evidence="1 2" key="1">
    <citation type="journal article" date="2011" name="J. Gen. Virol.">
        <title>Genetic diversity of novel circular ssDNA viruses in bats in China.</title>
        <authorList>
            <person name="Ge X."/>
            <person name="Li J."/>
            <person name="Peng C."/>
            <person name="Wu L."/>
            <person name="Yang X."/>
            <person name="Wu Y."/>
            <person name="Zhang Y."/>
            <person name="Shi Z."/>
        </authorList>
    </citation>
    <scope>NUCLEOTIDE SEQUENCE [LARGE SCALE GENOMIC DNA]</scope>
    <source>
        <strain evidence="1">YN-BtCV-1</strain>
    </source>
</reference>
<proteinExistence type="predicted"/>
<name>G1D7G1_9CIRC</name>
<organism evidence="1 2">
    <name type="scientific">Bat circovirus ZS/China/2011</name>
    <dbReference type="NCBI Taxonomy" id="1072162"/>
    <lineage>
        <taxon>Viruses</taxon>
        <taxon>Monodnaviria</taxon>
        <taxon>Shotokuvirae</taxon>
        <taxon>Cressdnaviricota</taxon>
        <taxon>Arfiviricetes</taxon>
        <taxon>Cirlivirales</taxon>
        <taxon>Circoviridae</taxon>
        <taxon>Cyclovirus</taxon>
        <taxon>Cyclovirus vazka</taxon>
        <taxon>Dragonfly associated cyclovirus 4</taxon>
    </lineage>
</organism>
<evidence type="ECO:0000313" key="1">
    <source>
        <dbReference type="EMBL" id="AEL87785.1"/>
    </source>
</evidence>
<sequence>MTQVIKGMMALTLYGINGTNDGNTVQGCRDIYRIFKNDPDVQQTGVAPGNEPYNGKLQFGSGVLDVTIRNLSDSIEAEVDIYTGWFRKSQDNTAVLGSRNPVTDFSNPSAITPIAPGNTGTQIYERGTTLFDGTTALSKTGFHIHRKTKSILAPTQSMFLQHRDPKNHMIDWVRDGVVGYAKKGLTYGMIIVWKPSVLASSEAIVPLAVGTTRKYTYAVVEDNLDRVCKNPPL</sequence>
<dbReference type="Proteomes" id="UP000123930">
    <property type="component" value="Segment"/>
</dbReference>
<evidence type="ECO:0000313" key="2">
    <source>
        <dbReference type="Proteomes" id="UP000123930"/>
    </source>
</evidence>
<dbReference type="EMBL" id="JF938078">
    <property type="protein sequence ID" value="AEL87785.1"/>
    <property type="molecule type" value="Genomic_DNA"/>
</dbReference>
<keyword evidence="2" id="KW-1185">Reference proteome</keyword>